<dbReference type="RefSeq" id="WP_209655064.1">
    <property type="nucleotide sequence ID" value="NZ_JAGJCB010000008.1"/>
</dbReference>
<sequence>MATLNKQIWIKQLMKNFYPDPSFLNFVKNFSALVEYDKLTMAEVGVDPNVLINNTTYPIDVLPRVDTPLEITLDLFETENTLVRRPEAIELAYDKLESVLYGHKQSLRTSTARKAAHAFAPANDDTYTPVIACTGEVDANGLKRLTVNDILALKRRYDDLDIPKEDRYLVLDPKHTEDLMLIDLKSFKDITDFKNGVPQRFAGFNMLEFSKNPKYDAATLVKSAFDSVTPGTAHSSFAFQKEEVMRADGTVHMYETKDDPKERATIVGFDKRFIALPIRNKGIGAIVSGS</sequence>
<proteinExistence type="predicted"/>
<name>A0ABS4BVT3_9FLAO</name>
<keyword evidence="2" id="KW-1185">Reference proteome</keyword>
<comment type="caution">
    <text evidence="1">The sequence shown here is derived from an EMBL/GenBank/DDBJ whole genome shotgun (WGS) entry which is preliminary data.</text>
</comment>
<gene>
    <name evidence="1" type="ORF">J8H85_10035</name>
</gene>
<accession>A0ABS4BVT3</accession>
<organism evidence="1 2">
    <name type="scientific">Mariniflexile gromovii</name>
    <dbReference type="NCBI Taxonomy" id="362523"/>
    <lineage>
        <taxon>Bacteria</taxon>
        <taxon>Pseudomonadati</taxon>
        <taxon>Bacteroidota</taxon>
        <taxon>Flavobacteriia</taxon>
        <taxon>Flavobacteriales</taxon>
        <taxon>Flavobacteriaceae</taxon>
        <taxon>Mariniflexile</taxon>
    </lineage>
</organism>
<dbReference type="Proteomes" id="UP000670776">
    <property type="component" value="Unassembled WGS sequence"/>
</dbReference>
<reference evidence="1 2" key="1">
    <citation type="submission" date="2021-04" db="EMBL/GenBank/DDBJ databases">
        <title>Mariniflexile gromovii gen. nov., sp. nov., a gliding bacterium isolated from the sea urchin Strongylocentrotus intermedius.</title>
        <authorList>
            <person name="Ko S."/>
            <person name="Le V."/>
            <person name="Ahn C.-Y."/>
            <person name="Oh H.-M."/>
        </authorList>
    </citation>
    <scope>NUCLEOTIDE SEQUENCE [LARGE SCALE GENOMIC DNA]</scope>
    <source>
        <strain evidence="1 2">KCTC 12570</strain>
    </source>
</reference>
<dbReference type="EMBL" id="JAGJCB010000008">
    <property type="protein sequence ID" value="MBP0904167.1"/>
    <property type="molecule type" value="Genomic_DNA"/>
</dbReference>
<evidence type="ECO:0000313" key="2">
    <source>
        <dbReference type="Proteomes" id="UP000670776"/>
    </source>
</evidence>
<protein>
    <submittedName>
        <fullName evidence="1">Uncharacterized protein</fullName>
    </submittedName>
</protein>
<evidence type="ECO:0000313" key="1">
    <source>
        <dbReference type="EMBL" id="MBP0904167.1"/>
    </source>
</evidence>